<comment type="caution">
    <text evidence="3">The sequence shown here is derived from an EMBL/GenBank/DDBJ whole genome shotgun (WGS) entry which is preliminary data.</text>
</comment>
<evidence type="ECO:0000313" key="3">
    <source>
        <dbReference type="EMBL" id="TLV00980.1"/>
    </source>
</evidence>
<dbReference type="PANTHER" id="PTHR44366">
    <property type="entry name" value="UDP-N-ACETYLGLUCOSAMINE--PEPTIDE N-ACETYLGLUCOSAMINYLTRANSFERASE 110 KDA SUBUNIT"/>
    <property type="match status" value="1"/>
</dbReference>
<gene>
    <name evidence="3" type="ORF">FEN17_16075</name>
</gene>
<dbReference type="Gene3D" id="1.25.40.10">
    <property type="entry name" value="Tetratricopeptide repeat domain"/>
    <property type="match status" value="2"/>
</dbReference>
<keyword evidence="4" id="KW-1185">Reference proteome</keyword>
<dbReference type="EMBL" id="VCEJ01000004">
    <property type="protein sequence ID" value="TLV00980.1"/>
    <property type="molecule type" value="Genomic_DNA"/>
</dbReference>
<sequence>MKKILTLSTLLCLLTLLACNENKKTDTAVTNTVSTDVPGLFDRKGELANAAEWAKTKEKVEELKAKIKENPKDVKPRLQLVVIYLSEARITGEHPYYYPATLQILDGVLAIDPQNFEATTFKASVKMSQHQFGEARQLAEKARKINPNNAYVYGVLVDANVELGNYDEAVAMSDKMQELKPSLESYSRASYLREIYGNYPGAIAAMKLAVQAGLPGSEPQCWSKNTLGHLYETTGQLNAAANEYDQILAMRPSYAFALRGQAQIFKAKKQYAKALTALDKAAAIMPEFSFHEEMADIYALQGDSAKAKAKYAEVVKMLDEDARSGHAVDLELAKLYIKTGELDKAIAFGRKEYERRSKNIDVNHALAEAYFKKKDYEKAMQHTKLAMSTGTKDPEILQIAGGIELALGHKQEGDRLLAQAKRTNPTFAL</sequence>
<organism evidence="3 4">
    <name type="scientific">Dyadobacter luticola</name>
    <dbReference type="NCBI Taxonomy" id="1979387"/>
    <lineage>
        <taxon>Bacteria</taxon>
        <taxon>Pseudomonadati</taxon>
        <taxon>Bacteroidota</taxon>
        <taxon>Cytophagia</taxon>
        <taxon>Cytophagales</taxon>
        <taxon>Spirosomataceae</taxon>
        <taxon>Dyadobacter</taxon>
    </lineage>
</organism>
<protein>
    <submittedName>
        <fullName evidence="3">Tetratricopeptide repeat protein</fullName>
    </submittedName>
</protein>
<evidence type="ECO:0000256" key="1">
    <source>
        <dbReference type="PROSITE-ProRule" id="PRU00339"/>
    </source>
</evidence>
<dbReference type="Pfam" id="PF13181">
    <property type="entry name" value="TPR_8"/>
    <property type="match status" value="1"/>
</dbReference>
<dbReference type="GO" id="GO:0006493">
    <property type="term" value="P:protein O-linked glycosylation"/>
    <property type="evidence" value="ECO:0007669"/>
    <property type="project" value="InterPro"/>
</dbReference>
<dbReference type="Proteomes" id="UP000306402">
    <property type="component" value="Unassembled WGS sequence"/>
</dbReference>
<dbReference type="PANTHER" id="PTHR44366:SF1">
    <property type="entry name" value="UDP-N-ACETYLGLUCOSAMINE--PEPTIDE N-ACETYLGLUCOSAMINYLTRANSFERASE 110 KDA SUBUNIT"/>
    <property type="match status" value="1"/>
</dbReference>
<accession>A0A5R9KY34</accession>
<dbReference type="Pfam" id="PF13432">
    <property type="entry name" value="TPR_16"/>
    <property type="match status" value="2"/>
</dbReference>
<feature type="chain" id="PRO_5024343612" evidence="2">
    <location>
        <begin position="19"/>
        <end position="429"/>
    </location>
</feature>
<dbReference type="InterPro" id="IPR037919">
    <property type="entry name" value="OGT"/>
</dbReference>
<keyword evidence="2" id="KW-0732">Signal</keyword>
<dbReference type="PROSITE" id="PS51257">
    <property type="entry name" value="PROKAR_LIPOPROTEIN"/>
    <property type="match status" value="1"/>
</dbReference>
<feature type="signal peptide" evidence="2">
    <location>
        <begin position="1"/>
        <end position="18"/>
    </location>
</feature>
<evidence type="ECO:0000313" key="4">
    <source>
        <dbReference type="Proteomes" id="UP000306402"/>
    </source>
</evidence>
<evidence type="ECO:0000256" key="2">
    <source>
        <dbReference type="SAM" id="SignalP"/>
    </source>
</evidence>
<dbReference type="InterPro" id="IPR019734">
    <property type="entry name" value="TPR_rpt"/>
</dbReference>
<keyword evidence="1" id="KW-0802">TPR repeat</keyword>
<dbReference type="RefSeq" id="WP_138366352.1">
    <property type="nucleotide sequence ID" value="NZ_VCEJ01000004.1"/>
</dbReference>
<feature type="repeat" description="TPR" evidence="1">
    <location>
        <begin position="221"/>
        <end position="254"/>
    </location>
</feature>
<name>A0A5R9KY34_9BACT</name>
<dbReference type="Pfam" id="PF14559">
    <property type="entry name" value="TPR_19"/>
    <property type="match status" value="1"/>
</dbReference>
<proteinExistence type="predicted"/>
<dbReference type="PROSITE" id="PS50005">
    <property type="entry name" value="TPR"/>
    <property type="match status" value="1"/>
</dbReference>
<reference evidence="3 4" key="1">
    <citation type="submission" date="2019-05" db="EMBL/GenBank/DDBJ databases">
        <authorList>
            <person name="Qu J.-H."/>
        </authorList>
    </citation>
    <scope>NUCLEOTIDE SEQUENCE [LARGE SCALE GENOMIC DNA]</scope>
    <source>
        <strain evidence="3 4">T17</strain>
    </source>
</reference>
<dbReference type="OrthoDB" id="5477158at2"/>
<dbReference type="InterPro" id="IPR011990">
    <property type="entry name" value="TPR-like_helical_dom_sf"/>
</dbReference>
<dbReference type="GO" id="GO:0097363">
    <property type="term" value="F:protein O-acetylglucosaminyltransferase activity"/>
    <property type="evidence" value="ECO:0007669"/>
    <property type="project" value="TreeGrafter"/>
</dbReference>
<dbReference type="SUPFAM" id="SSF81901">
    <property type="entry name" value="HCP-like"/>
    <property type="match status" value="1"/>
</dbReference>
<dbReference type="AlphaFoldDB" id="A0A5R9KY34"/>
<dbReference type="SMART" id="SM00028">
    <property type="entry name" value="TPR"/>
    <property type="match status" value="6"/>
</dbReference>